<sequence length="196" mass="22221">MSKASEKAYREIREQLLRGTFKPGERLIEDDLASLCGVSRTPIREALRRLASDMFVRQIPNHGTFVIETSEHDVEDLFELRAMLEGYAAARAAHRVTADALARLNEEIARIDRALSMQGAYYLDTFLDANRSIHAIIIGLAGSERLRLMLHSLTEQSVVLGTLHRYSMEDLKRSNEHHKEIMAACGRGMRSGRRRS</sequence>
<dbReference type="SUPFAM" id="SSF46785">
    <property type="entry name" value="Winged helix' DNA-binding domain"/>
    <property type="match status" value="1"/>
</dbReference>
<dbReference type="GO" id="GO:0003677">
    <property type="term" value="F:DNA binding"/>
    <property type="evidence" value="ECO:0007669"/>
    <property type="project" value="UniProtKB-KW"/>
</dbReference>
<dbReference type="Pfam" id="PF07729">
    <property type="entry name" value="FCD"/>
    <property type="match status" value="1"/>
</dbReference>
<evidence type="ECO:0000256" key="3">
    <source>
        <dbReference type="ARBA" id="ARBA00023163"/>
    </source>
</evidence>
<dbReference type="SUPFAM" id="SSF48008">
    <property type="entry name" value="GntR ligand-binding domain-like"/>
    <property type="match status" value="1"/>
</dbReference>
<evidence type="ECO:0000256" key="2">
    <source>
        <dbReference type="ARBA" id="ARBA00023125"/>
    </source>
</evidence>
<keyword evidence="6" id="KW-1185">Reference proteome</keyword>
<comment type="caution">
    <text evidence="5">The sequence shown here is derived from an EMBL/GenBank/DDBJ whole genome shotgun (WGS) entry which is preliminary data.</text>
</comment>
<accession>A0A5A7NBP1</accession>
<keyword evidence="1" id="KW-0805">Transcription regulation</keyword>
<dbReference type="SMART" id="SM00345">
    <property type="entry name" value="HTH_GNTR"/>
    <property type="match status" value="1"/>
</dbReference>
<name>A0A5A7NBP1_9PROT</name>
<dbReference type="SMART" id="SM00895">
    <property type="entry name" value="FCD"/>
    <property type="match status" value="1"/>
</dbReference>
<dbReference type="InterPro" id="IPR036388">
    <property type="entry name" value="WH-like_DNA-bd_sf"/>
</dbReference>
<dbReference type="InterPro" id="IPR011711">
    <property type="entry name" value="GntR_C"/>
</dbReference>
<evidence type="ECO:0000259" key="4">
    <source>
        <dbReference type="PROSITE" id="PS50949"/>
    </source>
</evidence>
<dbReference type="CDD" id="cd07377">
    <property type="entry name" value="WHTH_GntR"/>
    <property type="match status" value="1"/>
</dbReference>
<dbReference type="Gene3D" id="1.10.10.10">
    <property type="entry name" value="Winged helix-like DNA-binding domain superfamily/Winged helix DNA-binding domain"/>
    <property type="match status" value="1"/>
</dbReference>
<gene>
    <name evidence="5" type="ORF">JCM17846_20580</name>
</gene>
<feature type="domain" description="HTH gntR-type" evidence="4">
    <location>
        <begin position="2"/>
        <end position="69"/>
    </location>
</feature>
<dbReference type="Gene3D" id="1.20.120.530">
    <property type="entry name" value="GntR ligand-binding domain-like"/>
    <property type="match status" value="1"/>
</dbReference>
<dbReference type="InterPro" id="IPR008920">
    <property type="entry name" value="TF_FadR/GntR_C"/>
</dbReference>
<keyword evidence="2" id="KW-0238">DNA-binding</keyword>
<dbReference type="PANTHER" id="PTHR43537:SF24">
    <property type="entry name" value="GLUCONATE OPERON TRANSCRIPTIONAL REPRESSOR"/>
    <property type="match status" value="1"/>
</dbReference>
<dbReference type="EMBL" id="BKCN01000009">
    <property type="protein sequence ID" value="GER04376.1"/>
    <property type="molecule type" value="Genomic_DNA"/>
</dbReference>
<keyword evidence="3" id="KW-0804">Transcription</keyword>
<protein>
    <submittedName>
        <fullName evidence="5">GntR family transcriptional regulator</fullName>
    </submittedName>
</protein>
<evidence type="ECO:0000313" key="5">
    <source>
        <dbReference type="EMBL" id="GER04376.1"/>
    </source>
</evidence>
<dbReference type="Pfam" id="PF00392">
    <property type="entry name" value="GntR"/>
    <property type="match status" value="1"/>
</dbReference>
<dbReference type="InterPro" id="IPR036390">
    <property type="entry name" value="WH_DNA-bd_sf"/>
</dbReference>
<evidence type="ECO:0000313" key="6">
    <source>
        <dbReference type="Proteomes" id="UP000324996"/>
    </source>
</evidence>
<reference evidence="5 6" key="1">
    <citation type="submission" date="2019-09" db="EMBL/GenBank/DDBJ databases">
        <title>NBRP : Genome information of microbial organism related human and environment.</title>
        <authorList>
            <person name="Hattori M."/>
            <person name="Oshima K."/>
            <person name="Inaba H."/>
            <person name="Suda W."/>
            <person name="Sakamoto M."/>
            <person name="Iino T."/>
            <person name="Kitahara M."/>
            <person name="Oshida Y."/>
            <person name="Iida T."/>
            <person name="Kudo T."/>
            <person name="Itoh T."/>
            <person name="Ohkuma M."/>
        </authorList>
    </citation>
    <scope>NUCLEOTIDE SEQUENCE [LARGE SCALE GENOMIC DNA]</scope>
    <source>
        <strain evidence="5 6">Q-1</strain>
    </source>
</reference>
<dbReference type="InterPro" id="IPR000524">
    <property type="entry name" value="Tscrpt_reg_HTH_GntR"/>
</dbReference>
<proteinExistence type="predicted"/>
<dbReference type="PROSITE" id="PS50949">
    <property type="entry name" value="HTH_GNTR"/>
    <property type="match status" value="1"/>
</dbReference>
<dbReference type="PANTHER" id="PTHR43537">
    <property type="entry name" value="TRANSCRIPTIONAL REGULATOR, GNTR FAMILY"/>
    <property type="match status" value="1"/>
</dbReference>
<dbReference type="GO" id="GO:0003700">
    <property type="term" value="F:DNA-binding transcription factor activity"/>
    <property type="evidence" value="ECO:0007669"/>
    <property type="project" value="InterPro"/>
</dbReference>
<evidence type="ECO:0000256" key="1">
    <source>
        <dbReference type="ARBA" id="ARBA00023015"/>
    </source>
</evidence>
<organism evidence="5 6">
    <name type="scientific">Iodidimonas nitroreducens</name>
    <dbReference type="NCBI Taxonomy" id="1236968"/>
    <lineage>
        <taxon>Bacteria</taxon>
        <taxon>Pseudomonadati</taxon>
        <taxon>Pseudomonadota</taxon>
        <taxon>Alphaproteobacteria</taxon>
        <taxon>Iodidimonadales</taxon>
        <taxon>Iodidimonadaceae</taxon>
        <taxon>Iodidimonas</taxon>
    </lineage>
</organism>
<dbReference type="RefSeq" id="WP_150007112.1">
    <property type="nucleotide sequence ID" value="NZ_BKCN01000009.1"/>
</dbReference>
<dbReference type="Proteomes" id="UP000324996">
    <property type="component" value="Unassembled WGS sequence"/>
</dbReference>
<dbReference type="AlphaFoldDB" id="A0A5A7NBP1"/>